<keyword evidence="9" id="KW-1185">Reference proteome</keyword>
<keyword evidence="2" id="KW-0479">Metal-binding</keyword>
<evidence type="ECO:0000256" key="3">
    <source>
        <dbReference type="ARBA" id="ARBA00022729"/>
    </source>
</evidence>
<dbReference type="SUPFAM" id="SSF81296">
    <property type="entry name" value="E set domains"/>
    <property type="match status" value="1"/>
</dbReference>
<dbReference type="InterPro" id="IPR007348">
    <property type="entry name" value="CopC_dom"/>
</dbReference>
<evidence type="ECO:0000256" key="4">
    <source>
        <dbReference type="ARBA" id="ARBA00023008"/>
    </source>
</evidence>
<dbReference type="AlphaFoldDB" id="A0A7K0D980"/>
<evidence type="ECO:0000256" key="2">
    <source>
        <dbReference type="ARBA" id="ARBA00022723"/>
    </source>
</evidence>
<keyword evidence="6" id="KW-0472">Membrane</keyword>
<feature type="region of interest" description="Disordered" evidence="5">
    <location>
        <begin position="1"/>
        <end position="29"/>
    </location>
</feature>
<keyword evidence="3" id="KW-0732">Signal</keyword>
<dbReference type="Proteomes" id="UP000438448">
    <property type="component" value="Unassembled WGS sequence"/>
</dbReference>
<evidence type="ECO:0000313" key="9">
    <source>
        <dbReference type="Proteomes" id="UP000438448"/>
    </source>
</evidence>
<dbReference type="GO" id="GO:0006825">
    <property type="term" value="P:copper ion transport"/>
    <property type="evidence" value="ECO:0007669"/>
    <property type="project" value="InterPro"/>
</dbReference>
<keyword evidence="6" id="KW-1133">Transmembrane helix</keyword>
<proteinExistence type="predicted"/>
<dbReference type="PANTHER" id="PTHR34820">
    <property type="entry name" value="INNER MEMBRANE PROTEIN YEBZ"/>
    <property type="match status" value="1"/>
</dbReference>
<dbReference type="GO" id="GO:0042597">
    <property type="term" value="C:periplasmic space"/>
    <property type="evidence" value="ECO:0007669"/>
    <property type="project" value="InterPro"/>
</dbReference>
<reference evidence="8 9" key="1">
    <citation type="submission" date="2019-10" db="EMBL/GenBank/DDBJ databases">
        <title>Nocardia macrotermitis sp. nov. and Nocardia aurantia sp. nov., isolated from the gut of fungus growing-termite Macrotermes natalensis.</title>
        <authorList>
            <person name="Benndorf R."/>
            <person name="Schwitalla J."/>
            <person name="Martin K."/>
            <person name="De Beer W."/>
            <person name="Kaster A.-K."/>
            <person name="Vollmers J."/>
            <person name="Poulsen M."/>
            <person name="Beemelmanns C."/>
        </authorList>
    </citation>
    <scope>NUCLEOTIDE SEQUENCE [LARGE SCALE GENOMIC DNA]</scope>
    <source>
        <strain evidence="8 9">RB20</strain>
    </source>
</reference>
<feature type="compositionally biased region" description="Polar residues" evidence="5">
    <location>
        <begin position="1"/>
        <end position="11"/>
    </location>
</feature>
<dbReference type="Gene3D" id="2.60.40.1220">
    <property type="match status" value="1"/>
</dbReference>
<keyword evidence="6" id="KW-0812">Transmembrane</keyword>
<evidence type="ECO:0000256" key="1">
    <source>
        <dbReference type="ARBA" id="ARBA00004196"/>
    </source>
</evidence>
<organism evidence="8 9">
    <name type="scientific">Nocardia macrotermitis</name>
    <dbReference type="NCBI Taxonomy" id="2585198"/>
    <lineage>
        <taxon>Bacteria</taxon>
        <taxon>Bacillati</taxon>
        <taxon>Actinomycetota</taxon>
        <taxon>Actinomycetes</taxon>
        <taxon>Mycobacteriales</taxon>
        <taxon>Nocardiaceae</taxon>
        <taxon>Nocardia</taxon>
    </lineage>
</organism>
<comment type="caution">
    <text evidence="8">The sequence shown here is derived from an EMBL/GenBank/DDBJ whole genome shotgun (WGS) entry which is preliminary data.</text>
</comment>
<evidence type="ECO:0000256" key="5">
    <source>
        <dbReference type="SAM" id="MobiDB-lite"/>
    </source>
</evidence>
<protein>
    <recommendedName>
        <fullName evidence="7">CopC domain-containing protein</fullName>
    </recommendedName>
</protein>
<dbReference type="InterPro" id="IPR032694">
    <property type="entry name" value="CopC/D"/>
</dbReference>
<dbReference type="PANTHER" id="PTHR34820:SF4">
    <property type="entry name" value="INNER MEMBRANE PROTEIN YEBZ"/>
    <property type="match status" value="1"/>
</dbReference>
<sequence length="214" mass="21200">MSGRTLSSSTVPPAGHELRSVHDTSPAARRMSHAVRRAVGAVAIALLTAGLAVLGAGPAAAHSVLVSVDPADGAQLSTGPARVTFTFNENLQPSFPSVTVVGPDGNLWSEGQPVVDGPRVSIAVRALGPAGKYTMAYRVTSADGHPVSGTRSFTLTAAGHGTPGPKADAASSSGGGGSGGVPVWVFIVGAVVLFGGGLAFALLGGKTGKKTSKR</sequence>
<evidence type="ECO:0000313" key="8">
    <source>
        <dbReference type="EMBL" id="MQY22335.1"/>
    </source>
</evidence>
<feature type="transmembrane region" description="Helical" evidence="6">
    <location>
        <begin position="183"/>
        <end position="204"/>
    </location>
</feature>
<comment type="subcellular location">
    <subcellularLocation>
        <location evidence="1">Cell envelope</location>
    </subcellularLocation>
</comment>
<evidence type="ECO:0000256" key="6">
    <source>
        <dbReference type="SAM" id="Phobius"/>
    </source>
</evidence>
<dbReference type="GO" id="GO:0005507">
    <property type="term" value="F:copper ion binding"/>
    <property type="evidence" value="ECO:0007669"/>
    <property type="project" value="InterPro"/>
</dbReference>
<dbReference type="Pfam" id="PF04234">
    <property type="entry name" value="CopC"/>
    <property type="match status" value="1"/>
</dbReference>
<feature type="domain" description="CopC" evidence="7">
    <location>
        <begin position="62"/>
        <end position="155"/>
    </location>
</feature>
<name>A0A7K0D980_9NOCA</name>
<keyword evidence="4" id="KW-0186">Copper</keyword>
<evidence type="ECO:0000259" key="7">
    <source>
        <dbReference type="Pfam" id="PF04234"/>
    </source>
</evidence>
<feature type="transmembrane region" description="Helical" evidence="6">
    <location>
        <begin position="38"/>
        <end position="61"/>
    </location>
</feature>
<dbReference type="GO" id="GO:0046688">
    <property type="term" value="P:response to copper ion"/>
    <property type="evidence" value="ECO:0007669"/>
    <property type="project" value="InterPro"/>
</dbReference>
<gene>
    <name evidence="8" type="ORF">NRB20_54500</name>
</gene>
<dbReference type="GO" id="GO:0005886">
    <property type="term" value="C:plasma membrane"/>
    <property type="evidence" value="ECO:0007669"/>
    <property type="project" value="TreeGrafter"/>
</dbReference>
<dbReference type="InterPro" id="IPR014755">
    <property type="entry name" value="Cu-Rt/internalin_Ig-like"/>
</dbReference>
<accession>A0A7K0D980</accession>
<dbReference type="InterPro" id="IPR014756">
    <property type="entry name" value="Ig_E-set"/>
</dbReference>
<feature type="region of interest" description="Disordered" evidence="5">
    <location>
        <begin position="152"/>
        <end position="174"/>
    </location>
</feature>
<dbReference type="GO" id="GO:0030313">
    <property type="term" value="C:cell envelope"/>
    <property type="evidence" value="ECO:0007669"/>
    <property type="project" value="UniProtKB-SubCell"/>
</dbReference>
<dbReference type="EMBL" id="WEGK01000013">
    <property type="protein sequence ID" value="MQY22335.1"/>
    <property type="molecule type" value="Genomic_DNA"/>
</dbReference>